<evidence type="ECO:0000256" key="1">
    <source>
        <dbReference type="SAM" id="MobiDB-lite"/>
    </source>
</evidence>
<name>A0ABY2HH82_9HYPO</name>
<dbReference type="Proteomes" id="UP001642720">
    <property type="component" value="Unassembled WGS sequence"/>
</dbReference>
<keyword evidence="3" id="KW-1185">Reference proteome</keyword>
<evidence type="ECO:0000313" key="2">
    <source>
        <dbReference type="EMBL" id="TFB07002.1"/>
    </source>
</evidence>
<organism evidence="2 3">
    <name type="scientific">Trichoderma ghanense</name>
    <dbReference type="NCBI Taxonomy" id="65468"/>
    <lineage>
        <taxon>Eukaryota</taxon>
        <taxon>Fungi</taxon>
        <taxon>Dikarya</taxon>
        <taxon>Ascomycota</taxon>
        <taxon>Pezizomycotina</taxon>
        <taxon>Sordariomycetes</taxon>
        <taxon>Hypocreomycetidae</taxon>
        <taxon>Hypocreales</taxon>
        <taxon>Hypocreaceae</taxon>
        <taxon>Trichoderma</taxon>
    </lineage>
</organism>
<dbReference type="RefSeq" id="XP_073563203.1">
    <property type="nucleotide sequence ID" value="XM_073697995.1"/>
</dbReference>
<proteinExistence type="predicted"/>
<gene>
    <name evidence="2" type="ORF">CCMA1212_000529</name>
</gene>
<comment type="caution">
    <text evidence="2">The sequence shown here is derived from an EMBL/GenBank/DDBJ whole genome shotgun (WGS) entry which is preliminary data.</text>
</comment>
<dbReference type="GeneID" id="300572445"/>
<reference evidence="2 3" key="1">
    <citation type="submission" date="2018-01" db="EMBL/GenBank/DDBJ databases">
        <title>Genome characterization of the sugarcane-associated fungus Trichoderma ghanense CCMA-1212 and their application in lignocelulose bioconversion.</title>
        <authorList>
            <person name="Steindorff A.S."/>
            <person name="Mendes T.D."/>
            <person name="Vilela E.S.D."/>
            <person name="Rodrigues D.S."/>
            <person name="Formighieri E.F."/>
            <person name="Melo I.S."/>
            <person name="Favaro L.C.L."/>
        </authorList>
    </citation>
    <scope>NUCLEOTIDE SEQUENCE [LARGE SCALE GENOMIC DNA]</scope>
    <source>
        <strain evidence="2 3">CCMA-1212</strain>
    </source>
</reference>
<feature type="region of interest" description="Disordered" evidence="1">
    <location>
        <begin position="884"/>
        <end position="920"/>
    </location>
</feature>
<protein>
    <submittedName>
        <fullName evidence="2">Uncharacterized protein</fullName>
    </submittedName>
</protein>
<accession>A0ABY2HH82</accession>
<sequence>MSVLLALVAGAEVQQDGANLLALGLLHGAVLHEGAEGRQAGSEARHDERRRVLGRQLHDGGLDGDGDGGTGLQAAEVARGLADARAALGVDPVDDDDHEGDAVGRDGLRRGDGVLAALERADDLDEVVEAGARRAELLEDVDVGHGVDLGAALELGGAVVSAQRRQLLLLSLVGGKLGQGLVEALRGLAEDVDVLRERLEHGADLEGVGVLAGGHLDKLRGVEAVELDEGVDLLLVVLRMDAQGLADLVRETRVAKVELDVEDVTVVVRGRQTAVLLDPDGGGLDRELGTQRRLRAIGLLEDQALGGNLPVLELPGLFGLLLLERNKGIGLNVSGQTGVDEIRLNLCPAVGDLQLGQDLVKSAASLLHMRLCSNERCEVLGTAILLPDCLSHGSWKSLFDIGLVEVWQLDEKLATRDDVGQHVDILEDLFVTNNHGFGCSNGVGRFQLVLGRTNISSDNAALGEVVVRLKHLNVVGVFLGKELAKAGGRLGRHGVIELPKRELLGLDEKRRQRLGLVVISENLVQNVDQALRGQGLSRGVLNVQNFGLLLELAGEGNGCEHIAVQRRLCGLVCHSGFAVDLAEHGNGASRGGDGLEEGFLNEGPVDTNIDDADLGSVSGNLLDGLLGDLSLDASKGNQDDIGSFVSVVFKGLVHSAELVVEEPQELQDFACSVEVLVQLASLLDECVVDIGHTGLAQCVNHSQSLPGQANAVAQAKIFSEPQSNIIVGDEAVGGAVIGGSDMSHKGAGEVVEKGELVQGSTEVLERPRRSQQRLRDMALVDVKIRREDVAQGEGTGTCSSLKGQDIRGVSVNVLALVGSPLLGRGVKAKGGRRVGEDLVGELVRNLLDKQLGRHIRRARDVRQRHLLAKRQGGGFFNLGRHFRKSTMKKKKKKKKSWGTEERRRRTRERTKRRFGEQLSP</sequence>
<evidence type="ECO:0000313" key="3">
    <source>
        <dbReference type="Proteomes" id="UP001642720"/>
    </source>
</evidence>
<feature type="compositionally biased region" description="Basic residues" evidence="1">
    <location>
        <begin position="884"/>
        <end position="896"/>
    </location>
</feature>
<dbReference type="EMBL" id="PPTA01000001">
    <property type="protein sequence ID" value="TFB07002.1"/>
    <property type="molecule type" value="Genomic_DNA"/>
</dbReference>